<name>A0A551Y1T2_MICAE</name>
<evidence type="ECO:0000259" key="1">
    <source>
        <dbReference type="Pfam" id="PF08241"/>
    </source>
</evidence>
<dbReference type="GO" id="GO:0032259">
    <property type="term" value="P:methylation"/>
    <property type="evidence" value="ECO:0007669"/>
    <property type="project" value="UniProtKB-KW"/>
</dbReference>
<keyword evidence="2" id="KW-0489">Methyltransferase</keyword>
<dbReference type="EMBL" id="SFCA01000103">
    <property type="protein sequence ID" value="TRT54925.1"/>
    <property type="molecule type" value="Genomic_DNA"/>
</dbReference>
<reference evidence="2 3" key="1">
    <citation type="submission" date="2019-01" db="EMBL/GenBank/DDBJ databases">
        <title>Coherence of Microcystis species and biogeography revealed through population genomics.</title>
        <authorList>
            <person name="Perez-Carrascal O.M."/>
            <person name="Terrat Y."/>
            <person name="Giani A."/>
            <person name="Fortin N."/>
            <person name="Tromas N."/>
            <person name="Shapiro B.J."/>
        </authorList>
    </citation>
    <scope>NUCLEOTIDE SEQUENCE [LARGE SCALE GENOMIC DNA]</scope>
    <source>
        <strain evidence="2">Ma_QC_C_20070703_M131</strain>
    </source>
</reference>
<feature type="domain" description="Methyltransferase type 11" evidence="1">
    <location>
        <begin position="40"/>
        <end position="86"/>
    </location>
</feature>
<evidence type="ECO:0000313" key="3">
    <source>
        <dbReference type="Proteomes" id="UP000316443"/>
    </source>
</evidence>
<dbReference type="InterPro" id="IPR013216">
    <property type="entry name" value="Methyltransf_11"/>
</dbReference>
<evidence type="ECO:0000313" key="2">
    <source>
        <dbReference type="EMBL" id="TRT54925.1"/>
    </source>
</evidence>
<gene>
    <name evidence="2" type="ORF">EWV85_10205</name>
</gene>
<protein>
    <submittedName>
        <fullName evidence="2">Class I SAM-dependent methyltransferase</fullName>
    </submittedName>
</protein>
<accession>A0A551Y1T2</accession>
<dbReference type="Proteomes" id="UP000316443">
    <property type="component" value="Unassembled WGS sequence"/>
</dbReference>
<organism evidence="2 3">
    <name type="scientific">Microcystis aeruginosa Ma_QC_C_20070703_M131</name>
    <dbReference type="NCBI Taxonomy" id="2486263"/>
    <lineage>
        <taxon>Bacteria</taxon>
        <taxon>Bacillati</taxon>
        <taxon>Cyanobacteriota</taxon>
        <taxon>Cyanophyceae</taxon>
        <taxon>Oscillatoriophycideae</taxon>
        <taxon>Chroococcales</taxon>
        <taxon>Microcystaceae</taxon>
        <taxon>Microcystis</taxon>
    </lineage>
</organism>
<keyword evidence="2" id="KW-0808">Transferase</keyword>
<comment type="caution">
    <text evidence="2">The sequence shown here is derived from an EMBL/GenBank/DDBJ whole genome shotgun (WGS) entry which is preliminary data.</text>
</comment>
<dbReference type="Gene3D" id="3.40.50.150">
    <property type="entry name" value="Vaccinia Virus protein VP39"/>
    <property type="match status" value="1"/>
</dbReference>
<dbReference type="GO" id="GO:0008757">
    <property type="term" value="F:S-adenosylmethionine-dependent methyltransferase activity"/>
    <property type="evidence" value="ECO:0007669"/>
    <property type="project" value="InterPro"/>
</dbReference>
<proteinExistence type="predicted"/>
<dbReference type="AlphaFoldDB" id="A0A551Y1T2"/>
<dbReference type="Pfam" id="PF08241">
    <property type="entry name" value="Methyltransf_11"/>
    <property type="match status" value="1"/>
</dbReference>
<dbReference type="InterPro" id="IPR029063">
    <property type="entry name" value="SAM-dependent_MTases_sf"/>
</dbReference>
<sequence>MNGEEIKKDGNFRLDLGCGNSKKEGTIGIDIEKADGVDYVLDIQNQPLPFPDQSVEYIYSSHFLEHIDNPGQVFQEVSRVAKNGAELEIWTPYAWTNDAFIFGHKFYFTEELYLHLCWKYPEIWEEIFQARWTLREIVYVVHPSTILELHENGISLDFAIKHYINIVAEIGIFIEISHYNRPPVTTPPKKSFAFTRYSERYPLKVNHKKEQQKSLLTKIRMAQALLKEMGLKNFVQFLRNKDSIFNNSK</sequence>
<dbReference type="SUPFAM" id="SSF53335">
    <property type="entry name" value="S-adenosyl-L-methionine-dependent methyltransferases"/>
    <property type="match status" value="1"/>
</dbReference>